<gene>
    <name evidence="5" type="ORF">VSX56_15660</name>
</gene>
<keyword evidence="4" id="KW-0574">Periplasm</keyword>
<reference evidence="5 6" key="1">
    <citation type="submission" date="2024-06" db="EMBL/GenBank/DDBJ databases">
        <title>Thioclava kandeliae sp. nov. from a rhizosphere soil sample of Kandelia candel in a mangrove.</title>
        <authorList>
            <person name="Mu T."/>
        </authorList>
    </citation>
    <scope>NUCLEOTIDE SEQUENCE [LARGE SCALE GENOMIC DNA]</scope>
    <source>
        <strain evidence="5 6">CPCC 100088</strain>
    </source>
</reference>
<dbReference type="PROSITE" id="PS51318">
    <property type="entry name" value="TAT"/>
    <property type="match status" value="1"/>
</dbReference>
<keyword evidence="6" id="KW-1185">Reference proteome</keyword>
<evidence type="ECO:0000256" key="2">
    <source>
        <dbReference type="ARBA" id="ARBA00022448"/>
    </source>
</evidence>
<dbReference type="Pfam" id="PF13416">
    <property type="entry name" value="SBP_bac_8"/>
    <property type="match status" value="1"/>
</dbReference>
<dbReference type="InterPro" id="IPR006059">
    <property type="entry name" value="SBP"/>
</dbReference>
<keyword evidence="2" id="KW-0813">Transport</keyword>
<protein>
    <submittedName>
        <fullName evidence="5">Extracellular solute-binding protein</fullName>
    </submittedName>
</protein>
<accession>A0ABV1SKX3</accession>
<evidence type="ECO:0000313" key="5">
    <source>
        <dbReference type="EMBL" id="MER5173206.1"/>
    </source>
</evidence>
<evidence type="ECO:0000256" key="4">
    <source>
        <dbReference type="ARBA" id="ARBA00022764"/>
    </source>
</evidence>
<organism evidence="5 6">
    <name type="scientific">Thioclava kandeliae</name>
    <dbReference type="NCBI Taxonomy" id="3070818"/>
    <lineage>
        <taxon>Bacteria</taxon>
        <taxon>Pseudomonadati</taxon>
        <taxon>Pseudomonadota</taxon>
        <taxon>Alphaproteobacteria</taxon>
        <taxon>Rhodobacterales</taxon>
        <taxon>Paracoccaceae</taxon>
        <taxon>Thioclava</taxon>
    </lineage>
</organism>
<evidence type="ECO:0000256" key="3">
    <source>
        <dbReference type="ARBA" id="ARBA00022729"/>
    </source>
</evidence>
<dbReference type="Proteomes" id="UP001438953">
    <property type="component" value="Unassembled WGS sequence"/>
</dbReference>
<evidence type="ECO:0000313" key="6">
    <source>
        <dbReference type="Proteomes" id="UP001438953"/>
    </source>
</evidence>
<dbReference type="PRINTS" id="PR00909">
    <property type="entry name" value="SPERMDNBNDNG"/>
</dbReference>
<dbReference type="InterPro" id="IPR006311">
    <property type="entry name" value="TAT_signal"/>
</dbReference>
<dbReference type="EMBL" id="JAYWLC010000016">
    <property type="protein sequence ID" value="MER5173206.1"/>
    <property type="molecule type" value="Genomic_DNA"/>
</dbReference>
<comment type="subcellular location">
    <subcellularLocation>
        <location evidence="1">Periplasm</location>
    </subcellularLocation>
</comment>
<dbReference type="PANTHER" id="PTHR30222:SF17">
    <property type="entry name" value="SPERMIDINE_PUTRESCINE-BINDING PERIPLASMIC PROTEIN"/>
    <property type="match status" value="1"/>
</dbReference>
<comment type="caution">
    <text evidence="5">The sequence shown here is derived from an EMBL/GenBank/DDBJ whole genome shotgun (WGS) entry which is preliminary data.</text>
</comment>
<evidence type="ECO:0000256" key="1">
    <source>
        <dbReference type="ARBA" id="ARBA00004418"/>
    </source>
</evidence>
<dbReference type="SUPFAM" id="SSF53850">
    <property type="entry name" value="Periplasmic binding protein-like II"/>
    <property type="match status" value="1"/>
</dbReference>
<dbReference type="PANTHER" id="PTHR30222">
    <property type="entry name" value="SPERMIDINE/PUTRESCINE-BINDING PERIPLASMIC PROTEIN"/>
    <property type="match status" value="1"/>
</dbReference>
<sequence length="388" mass="42916">MTKTHTPTSTSLTAAAARSFNRRTLLSTALAAGAATIAAPLYVKRAFAASGELNLLCWSDELPEEVMSGFTEATGIKVNKTPFSSNEEAINKMQSTFGEGFDLVMPSFNRASEFKYIEALQAFDEDRIDLSAYQPSILKASTGLWTWDDGLYHIPHVWGTEGLSFNTSTGIDYAQASYGLLWEPDYAGKAQVRPTSALLGLGLWLDATGQVPSNRMLDCYKDQETMRKIYDQIFAYAVERKGNFKQFWDSADSIRSGFAQNGCVIGQTWDGPVKSMAKDGEPVVFMAPQEGALTWMDGFAMSAAARNIDEVYAFFDYILKPETAGKIASDGGYSPSVAGADEYMTAEDKKLFQAAYPEDALDKLWWYPASPEWFNPIRNDYAERFKVS</sequence>
<dbReference type="Gene3D" id="3.40.190.10">
    <property type="entry name" value="Periplasmic binding protein-like II"/>
    <property type="match status" value="2"/>
</dbReference>
<dbReference type="RefSeq" id="WP_349295631.1">
    <property type="nucleotide sequence ID" value="NZ_JAYWLC010000016.1"/>
</dbReference>
<name>A0ABV1SKX3_9RHOB</name>
<dbReference type="InterPro" id="IPR001188">
    <property type="entry name" value="Sperm_putr-bd"/>
</dbReference>
<keyword evidence="3" id="KW-0732">Signal</keyword>
<proteinExistence type="predicted"/>